<feature type="domain" description="GP-PDE" evidence="2">
    <location>
        <begin position="53"/>
        <end position="208"/>
    </location>
</feature>
<comment type="caution">
    <text evidence="3">The sequence shown here is derived from an EMBL/GenBank/DDBJ whole genome shotgun (WGS) entry which is preliminary data.</text>
</comment>
<dbReference type="Proteomes" id="UP000663840">
    <property type="component" value="Unassembled WGS sequence"/>
</dbReference>
<feature type="region of interest" description="Disordered" evidence="1">
    <location>
        <begin position="662"/>
        <end position="877"/>
    </location>
</feature>
<evidence type="ECO:0000259" key="2">
    <source>
        <dbReference type="Pfam" id="PF03009"/>
    </source>
</evidence>
<feature type="compositionally biased region" description="Low complexity" evidence="1">
    <location>
        <begin position="826"/>
        <end position="848"/>
    </location>
</feature>
<dbReference type="GO" id="GO:0008081">
    <property type="term" value="F:phosphoric diester hydrolase activity"/>
    <property type="evidence" value="ECO:0007669"/>
    <property type="project" value="InterPro"/>
</dbReference>
<feature type="compositionally biased region" description="Gly residues" evidence="1">
    <location>
        <begin position="963"/>
        <end position="981"/>
    </location>
</feature>
<feature type="compositionally biased region" description="Low complexity" evidence="1">
    <location>
        <begin position="688"/>
        <end position="699"/>
    </location>
</feature>
<dbReference type="GO" id="GO:0006629">
    <property type="term" value="P:lipid metabolic process"/>
    <property type="evidence" value="ECO:0007669"/>
    <property type="project" value="InterPro"/>
</dbReference>
<feature type="compositionally biased region" description="Basic and acidic residues" evidence="1">
    <location>
        <begin position="1089"/>
        <end position="1099"/>
    </location>
</feature>
<dbReference type="EMBL" id="CAJMWR010002004">
    <property type="protein sequence ID" value="CAE6438362.1"/>
    <property type="molecule type" value="Genomic_DNA"/>
</dbReference>
<feature type="compositionally biased region" description="Polar residues" evidence="1">
    <location>
        <begin position="1019"/>
        <end position="1067"/>
    </location>
</feature>
<feature type="domain" description="GP-PDE" evidence="2">
    <location>
        <begin position="12"/>
        <end position="39"/>
    </location>
</feature>
<accession>A0A8H2Y152</accession>
<feature type="compositionally biased region" description="Basic and acidic residues" evidence="1">
    <location>
        <begin position="899"/>
        <end position="928"/>
    </location>
</feature>
<feature type="compositionally biased region" description="Basic and acidic residues" evidence="1">
    <location>
        <begin position="1223"/>
        <end position="1232"/>
    </location>
</feature>
<feature type="compositionally biased region" description="Polar residues" evidence="1">
    <location>
        <begin position="1243"/>
        <end position="1258"/>
    </location>
</feature>
<dbReference type="PANTHER" id="PTHR43805:SF1">
    <property type="entry name" value="GP-PDE DOMAIN-CONTAINING PROTEIN"/>
    <property type="match status" value="1"/>
</dbReference>
<dbReference type="InterPro" id="IPR017946">
    <property type="entry name" value="PLC-like_Pdiesterase_TIM-brl"/>
</dbReference>
<organism evidence="3 4">
    <name type="scientific">Rhizoctonia solani</name>
    <dbReference type="NCBI Taxonomy" id="456999"/>
    <lineage>
        <taxon>Eukaryota</taxon>
        <taxon>Fungi</taxon>
        <taxon>Dikarya</taxon>
        <taxon>Basidiomycota</taxon>
        <taxon>Agaricomycotina</taxon>
        <taxon>Agaricomycetes</taxon>
        <taxon>Cantharellales</taxon>
        <taxon>Ceratobasidiaceae</taxon>
        <taxon>Rhizoctonia</taxon>
    </lineage>
</organism>
<name>A0A8H2Y152_9AGAM</name>
<gene>
    <name evidence="3" type="ORF">RDB_LOCUS75034</name>
</gene>
<feature type="region of interest" description="Disordered" evidence="1">
    <location>
        <begin position="429"/>
        <end position="475"/>
    </location>
</feature>
<feature type="compositionally biased region" description="Basic and acidic residues" evidence="1">
    <location>
        <begin position="724"/>
        <end position="733"/>
    </location>
</feature>
<feature type="compositionally biased region" description="Polar residues" evidence="1">
    <location>
        <begin position="286"/>
        <end position="299"/>
    </location>
</feature>
<reference evidence="3" key="1">
    <citation type="submission" date="2021-01" db="EMBL/GenBank/DDBJ databases">
        <authorList>
            <person name="Kaushik A."/>
        </authorList>
    </citation>
    <scope>NUCLEOTIDE SEQUENCE</scope>
    <source>
        <strain evidence="3">AG1-1A</strain>
    </source>
</reference>
<evidence type="ECO:0000313" key="4">
    <source>
        <dbReference type="Proteomes" id="UP000663840"/>
    </source>
</evidence>
<dbReference type="PANTHER" id="PTHR43805">
    <property type="entry name" value="GLYCEROPHOSPHORYL DIESTER PHOSPHODIESTERASE"/>
    <property type="match status" value="1"/>
</dbReference>
<feature type="compositionally biased region" description="Basic and acidic residues" evidence="1">
    <location>
        <begin position="1259"/>
        <end position="1272"/>
    </location>
</feature>
<feature type="compositionally biased region" description="Polar residues" evidence="1">
    <location>
        <begin position="581"/>
        <end position="603"/>
    </location>
</feature>
<dbReference type="InterPro" id="IPR030395">
    <property type="entry name" value="GP_PDE_dom"/>
</dbReference>
<feature type="compositionally biased region" description="Low complexity" evidence="1">
    <location>
        <begin position="1168"/>
        <end position="1189"/>
    </location>
</feature>
<feature type="region of interest" description="Disordered" evidence="1">
    <location>
        <begin position="281"/>
        <end position="340"/>
    </location>
</feature>
<dbReference type="Pfam" id="PF03009">
    <property type="entry name" value="GDPD"/>
    <property type="match status" value="2"/>
</dbReference>
<protein>
    <recommendedName>
        <fullName evidence="2">GP-PDE domain-containing protein</fullName>
    </recommendedName>
</protein>
<feature type="region of interest" description="Disordered" evidence="1">
    <location>
        <begin position="959"/>
        <end position="1272"/>
    </location>
</feature>
<evidence type="ECO:0000256" key="1">
    <source>
        <dbReference type="SAM" id="MobiDB-lite"/>
    </source>
</evidence>
<feature type="compositionally biased region" description="Low complexity" evidence="1">
    <location>
        <begin position="444"/>
        <end position="455"/>
    </location>
</feature>
<sequence>MAARVLPECWGHRGASAAFPENTLASFEAAMRDGAEGIESWTGDMENVRTVREPKQAIPTFEQTIELLMRPDNRHVTFNVDVKPHNDPDRLFKLMHTIISAQEDWETTLAPRILLGLWHPKFIEPAQRLLPTLRRAHIGQNPHIARQYFWESCESFSIDFSSLSSAEGEKFRKECKASGKKLLVWTVNRREEMIEAARWGVDAILTDVTSVWLELRKQLQADFETTSKSNSRLFLWTRTTYYYPARMFACCQAMDEDESSEGESQRIAIFQKQAKRRYMNKHRAQQESLASLPGYTSQAEAEGTAPPKYPPPSALTKFPPADKYPTPLTAEEADEERDEVGDVVRRVRLRRKRSGSDSYLDSLLARSVHALELSNALLQSSMTTQSSLSALLSREDQLDSHVQLLSNQIHASDSRRVWVDDMSKQLDGGLSQSLPDAAGGFLAGPSSSGTPGHSGRLQHGDKPRSPPPRCMTVYADHTQDPDSILIPSTNGLRSTAQIHGLAPHTQSRNYSRQSSMSEDGTALGWGTPPGRTSSGKRRSISGGMYGIVTASSPQLSTPAPRRSSGRRNLSGANLPAEPSSGYASSVQSPNVQTGFPSNVQSPNVQIAHSPNVQIAHSPSIQTQAQTTSSNTFLSSPVLPVLSSAPAEPSTPAYNLLSAIVTRTPGTTDSESEGRRLGPPSESRRALPSRQSSRQGSTRQDGQDPTRLTVDSRVPRIESQISPGLDKRPRHLSENDIGATRGKGGWVAPMMLAGQKRGGAATDSEHGSGQLGVQGEGLRRSHSARVRGDVTPHSGISSRSGSKPPTPSRTTTNSSIPNAPSPNRAGSGSSSNLAAYESSSNLVGSNSGGPTTSPNRPVRHPFLAGGRRRSISTEDERGLQRYRSADALRKILDDAAAKRKLEEEQREREREEQARKQQTEDETEPERGRKPLARPTWSVIPRRGTTVAVETVAPAGTVSIEGITGVGGGSGGGSVRGKGSTKGGPKDLDPLVLPGEFWGGDVADEPNAISGSGGDGPDLSRQNTIIAPRQDTLTSAGTKQDAFTPTTARPDSPTRQRSQSMGPVTRLSSLLPKISVFGKSTTSGVGEPPPMDKGKGKAVDPDEVPGDTSKTPVAARSHAAQLSLQLNGALMEPDGDTTTSESETESQPSRASLTLPARLFIDSTDSITRRPSSLRLSGSPRPSLRQPGSGASTPRSVTFSPLPPKHIPSGGRPLSEAKTRRKQKDKEKEKEKPGWFASWFGPLPSSSSTVGGTKYSSSRRGWDSPRSMDDWQM</sequence>
<feature type="region of interest" description="Disordered" evidence="1">
    <location>
        <begin position="502"/>
        <end position="603"/>
    </location>
</feature>
<dbReference type="AlphaFoldDB" id="A0A8H2Y152"/>
<feature type="region of interest" description="Disordered" evidence="1">
    <location>
        <begin position="899"/>
        <end position="940"/>
    </location>
</feature>
<dbReference type="Gene3D" id="3.20.20.190">
    <property type="entry name" value="Phosphatidylinositol (PI) phosphodiesterase"/>
    <property type="match status" value="2"/>
</dbReference>
<proteinExistence type="predicted"/>
<feature type="compositionally biased region" description="Polar residues" evidence="1">
    <location>
        <begin position="504"/>
        <end position="518"/>
    </location>
</feature>
<dbReference type="SUPFAM" id="SSF51695">
    <property type="entry name" value="PLC-like phosphodiesterases"/>
    <property type="match status" value="1"/>
</dbReference>
<evidence type="ECO:0000313" key="3">
    <source>
        <dbReference type="EMBL" id="CAE6438362.1"/>
    </source>
</evidence>
<feature type="compositionally biased region" description="Low complexity" evidence="1">
    <location>
        <begin position="796"/>
        <end position="816"/>
    </location>
</feature>